<accession>A0AAV3ZH01</accession>
<feature type="region of interest" description="Disordered" evidence="1">
    <location>
        <begin position="467"/>
        <end position="585"/>
    </location>
</feature>
<dbReference type="InterPro" id="IPR039725">
    <property type="entry name" value="CC2D1A/B"/>
</dbReference>
<feature type="compositionally biased region" description="Basic and acidic residues" evidence="1">
    <location>
        <begin position="374"/>
        <end position="384"/>
    </location>
</feature>
<gene>
    <name evidence="3" type="ORF">PoB_002168100</name>
</gene>
<sequence>MYISAMDTASAVNDSNQSSQLQRDIQKLVDLMERVGAGEEIMESQVPPPLAITPQIDVLPNALGELSSRLADYHKALYFAEEELSEDRLNKIQGFQRALQAIHNLQKRAEAGFPIRADEVPPPVAIPDDNEFDNDAVNTLTSRIAQYREALSTAEQAKGTDRRRITKLQSTLRTLEFLMTRAKAKRPVWKKDIPPEFDYCNMSPKGSPTNMNKTKYLLVLRSLILRLSAPTVADSDVGQSAGVTHKKLKALEEELVKNQDAKPWLQSDNSLPALTKVVEKLEKLAAKKKEVVPNASQDMTLLETRIQEYTAAALKAKRENQMPSAIKHFKVLKGLQALKESLEKGDAVDMTLVPPSPRDYTPTSDSPQSFAKQHNADSRPDVGKRSSQSETARLLPVNVRPTVETAEDKLAQKLSSYLDLSDDDGQGASALGEKNLVTNNTGLSKSTAKLLKKVQNSAIKLPAEKVLYGDPGYSDSLSSGDKSMDHQESDTESKSKHSETSDRTEAEDKNVDNKKSRMDEVVEKDKGSKEVEHLGHPQNDKPTSNHELESKEESPDTITDTVAKETEPKQSSPKSSPKSSSDVYSRKTLDSVGFLSCQTVPVPTEHVKAAMSGSEDAPTANQINHGVADEPSSTSPQVLDGSQAKVAISEEASFLSLGVSQAGCLIDSQSKDKDSSVENTNSAENQLSSTEKAEKAYDSDDKVIQASMSHSKEDLHNGFAEKTGTSGESLPNELTPVASHIPPADTPGLSNGLIKSLKSANETETPSSSLGHMEAGAEGVGASSHPSKGNYSIPAAGSKVQTDSEQRVFHNTHDPEHHILKKETAANSMEGNTPFVSSSEELEFQDLMESMSLPPALSNPSGKMEERHSSNSKPPLCSKDAEKVSESIPNSVAFGAQNIPQEQRFKPDLQKPSGSFQRPEISLGNRNSSDGAGSGSQMTFPQHASSFPMHSSVETGSKLDHQPMRTTDSAIQSLSANNIVLDRARSQHKSQSDVMFTCLENLKYDLLVEKSKNASANSVVIVKLESRMEEIKDKLRSSGRLIWELYKNCVELELASLAKEITNMQGGPKVDNLCILQHKQKIANRELNFLLESLPKLSY</sequence>
<dbReference type="EMBL" id="BLXT01002484">
    <property type="protein sequence ID" value="GFN95175.1"/>
    <property type="molecule type" value="Genomic_DNA"/>
</dbReference>
<feature type="compositionally biased region" description="Basic and acidic residues" evidence="1">
    <location>
        <begin position="691"/>
        <end position="703"/>
    </location>
</feature>
<dbReference type="GO" id="GO:0001227">
    <property type="term" value="F:DNA-binding transcription repressor activity, RNA polymerase II-specific"/>
    <property type="evidence" value="ECO:0007669"/>
    <property type="project" value="InterPro"/>
</dbReference>
<dbReference type="AlphaFoldDB" id="A0AAV3ZH01"/>
<comment type="caution">
    <text evidence="3">The sequence shown here is derived from an EMBL/GenBank/DDBJ whole genome shotgun (WGS) entry which is preliminary data.</text>
</comment>
<feature type="compositionally biased region" description="Polar residues" evidence="1">
    <location>
        <begin position="924"/>
        <end position="955"/>
    </location>
</feature>
<evidence type="ECO:0000313" key="3">
    <source>
        <dbReference type="EMBL" id="GFN95175.1"/>
    </source>
</evidence>
<feature type="region of interest" description="Disordered" evidence="1">
    <location>
        <begin position="852"/>
        <end position="962"/>
    </location>
</feature>
<reference evidence="3 4" key="1">
    <citation type="journal article" date="2021" name="Elife">
        <title>Chloroplast acquisition without the gene transfer in kleptoplastic sea slugs, Plakobranchus ocellatus.</title>
        <authorList>
            <person name="Maeda T."/>
            <person name="Takahashi S."/>
            <person name="Yoshida T."/>
            <person name="Shimamura S."/>
            <person name="Takaki Y."/>
            <person name="Nagai Y."/>
            <person name="Toyoda A."/>
            <person name="Suzuki Y."/>
            <person name="Arimoto A."/>
            <person name="Ishii H."/>
            <person name="Satoh N."/>
            <person name="Nishiyama T."/>
            <person name="Hasebe M."/>
            <person name="Maruyama T."/>
            <person name="Minagawa J."/>
            <person name="Obokata J."/>
            <person name="Shigenobu S."/>
        </authorList>
    </citation>
    <scope>NUCLEOTIDE SEQUENCE [LARGE SCALE GENOMIC DNA]</scope>
</reference>
<feature type="compositionally biased region" description="Polar residues" evidence="1">
    <location>
        <begin position="758"/>
        <end position="770"/>
    </location>
</feature>
<feature type="compositionally biased region" description="Basic and acidic residues" evidence="1">
    <location>
        <begin position="482"/>
        <end position="554"/>
    </location>
</feature>
<proteinExistence type="predicted"/>
<dbReference type="Proteomes" id="UP000735302">
    <property type="component" value="Unassembled WGS sequence"/>
</dbReference>
<dbReference type="Pfam" id="PF21528">
    <property type="entry name" value="CC2D1A-B_DM14"/>
    <property type="match status" value="2"/>
</dbReference>
<protein>
    <submittedName>
        <fullName evidence="3">Coiled-coil and c2 domain-containing protein 1a</fullName>
    </submittedName>
</protein>
<evidence type="ECO:0000259" key="2">
    <source>
        <dbReference type="SMART" id="SM00685"/>
    </source>
</evidence>
<organism evidence="3 4">
    <name type="scientific">Plakobranchus ocellatus</name>
    <dbReference type="NCBI Taxonomy" id="259542"/>
    <lineage>
        <taxon>Eukaryota</taxon>
        <taxon>Metazoa</taxon>
        <taxon>Spiralia</taxon>
        <taxon>Lophotrochozoa</taxon>
        <taxon>Mollusca</taxon>
        <taxon>Gastropoda</taxon>
        <taxon>Heterobranchia</taxon>
        <taxon>Euthyneura</taxon>
        <taxon>Panpulmonata</taxon>
        <taxon>Sacoglossa</taxon>
        <taxon>Placobranchoidea</taxon>
        <taxon>Plakobranchidae</taxon>
        <taxon>Plakobranchus</taxon>
    </lineage>
</organism>
<dbReference type="PANTHER" id="PTHR13076">
    <property type="entry name" value="COILED-COIL AND C2 DOMAIN-CONTAINING PROTEIN 1-LIKE"/>
    <property type="match status" value="1"/>
</dbReference>
<evidence type="ECO:0000313" key="4">
    <source>
        <dbReference type="Proteomes" id="UP000735302"/>
    </source>
</evidence>
<feature type="region of interest" description="Disordered" evidence="1">
    <location>
        <begin position="348"/>
        <end position="400"/>
    </location>
</feature>
<dbReference type="PANTHER" id="PTHR13076:SF9">
    <property type="entry name" value="COILED-COIL AND C2 DOMAIN-CONTAINING PROTEIN 1-LIKE"/>
    <property type="match status" value="1"/>
</dbReference>
<dbReference type="InterPro" id="IPR006608">
    <property type="entry name" value="CC2D1A/B_DM14"/>
</dbReference>
<name>A0AAV3ZH01_9GAST</name>
<keyword evidence="4" id="KW-1185">Reference proteome</keyword>
<feature type="region of interest" description="Disordered" evidence="1">
    <location>
        <begin position="669"/>
        <end position="806"/>
    </location>
</feature>
<feature type="compositionally biased region" description="Polar residues" evidence="1">
    <location>
        <begin position="361"/>
        <end position="372"/>
    </location>
</feature>
<feature type="region of interest" description="Disordered" evidence="1">
    <location>
        <begin position="606"/>
        <end position="642"/>
    </location>
</feature>
<feature type="compositionally biased region" description="Polar residues" evidence="1">
    <location>
        <begin position="677"/>
        <end position="690"/>
    </location>
</feature>
<dbReference type="SMART" id="SM00685">
    <property type="entry name" value="DM14"/>
    <property type="match status" value="1"/>
</dbReference>
<evidence type="ECO:0000256" key="1">
    <source>
        <dbReference type="SAM" id="MobiDB-lite"/>
    </source>
</evidence>
<feature type="domain" description="DM14" evidence="2">
    <location>
        <begin position="299"/>
        <end position="357"/>
    </location>
</feature>
<feature type="compositionally biased region" description="Low complexity" evidence="1">
    <location>
        <begin position="569"/>
        <end position="581"/>
    </location>
</feature>